<evidence type="ECO:0000313" key="1">
    <source>
        <dbReference type="EMBL" id="VDO66745.1"/>
    </source>
</evidence>
<accession>A0A0N4X0H2</accession>
<reference evidence="1 2" key="2">
    <citation type="submission" date="2018-11" db="EMBL/GenBank/DDBJ databases">
        <authorList>
            <consortium name="Pathogen Informatics"/>
        </authorList>
    </citation>
    <scope>NUCLEOTIDE SEQUENCE [LARGE SCALE GENOMIC DNA]</scope>
    <source>
        <strain evidence="1 2">MHpl1</strain>
    </source>
</reference>
<name>A0A0N4X0H2_HAEPC</name>
<organism evidence="3">
    <name type="scientific">Haemonchus placei</name>
    <name type="common">Barber's pole worm</name>
    <dbReference type="NCBI Taxonomy" id="6290"/>
    <lineage>
        <taxon>Eukaryota</taxon>
        <taxon>Metazoa</taxon>
        <taxon>Ecdysozoa</taxon>
        <taxon>Nematoda</taxon>
        <taxon>Chromadorea</taxon>
        <taxon>Rhabditida</taxon>
        <taxon>Rhabditina</taxon>
        <taxon>Rhabditomorpha</taxon>
        <taxon>Strongyloidea</taxon>
        <taxon>Trichostrongylidae</taxon>
        <taxon>Haemonchus</taxon>
    </lineage>
</organism>
<evidence type="ECO:0000313" key="3">
    <source>
        <dbReference type="WBParaSite" id="HPLM_0001775301-mRNA-1"/>
    </source>
</evidence>
<dbReference type="AlphaFoldDB" id="A0A0N4X0H2"/>
<keyword evidence="2" id="KW-1185">Reference proteome</keyword>
<gene>
    <name evidence="1" type="ORF">HPLM_LOCUS17745</name>
</gene>
<sequence>MGAIFGKHRPIRSYAFAYIHTMGVCLCEADGMGECYANFADVIWAGNDNDDDHRNATQYDIAEYDSLAELQEQSPMNFQ</sequence>
<proteinExistence type="predicted"/>
<dbReference type="Proteomes" id="UP000268014">
    <property type="component" value="Unassembled WGS sequence"/>
</dbReference>
<dbReference type="EMBL" id="UZAF01020129">
    <property type="protein sequence ID" value="VDO66745.1"/>
    <property type="molecule type" value="Genomic_DNA"/>
</dbReference>
<reference evidence="3" key="1">
    <citation type="submission" date="2017-02" db="UniProtKB">
        <authorList>
            <consortium name="WormBaseParasite"/>
        </authorList>
    </citation>
    <scope>IDENTIFICATION</scope>
</reference>
<dbReference type="WBParaSite" id="HPLM_0001775301-mRNA-1">
    <property type="protein sequence ID" value="HPLM_0001775301-mRNA-1"/>
    <property type="gene ID" value="HPLM_0001775301"/>
</dbReference>
<protein>
    <submittedName>
        <fullName evidence="1 3">Uncharacterized protein</fullName>
    </submittedName>
</protein>
<evidence type="ECO:0000313" key="2">
    <source>
        <dbReference type="Proteomes" id="UP000268014"/>
    </source>
</evidence>